<dbReference type="InterPro" id="IPR050736">
    <property type="entry name" value="Sensor_HK_Regulatory"/>
</dbReference>
<dbReference type="SMART" id="SM00388">
    <property type="entry name" value="HisKA"/>
    <property type="match status" value="1"/>
</dbReference>
<evidence type="ECO:0000313" key="10">
    <source>
        <dbReference type="EMBL" id="MBQ0909879.1"/>
    </source>
</evidence>
<comment type="caution">
    <text evidence="10">The sequence shown here is derived from an EMBL/GenBank/DDBJ whole genome shotgun (WGS) entry which is preliminary data.</text>
</comment>
<proteinExistence type="predicted"/>
<dbReference type="SUPFAM" id="SSF55874">
    <property type="entry name" value="ATPase domain of HSP90 chaperone/DNA topoisomerase II/histidine kinase"/>
    <property type="match status" value="1"/>
</dbReference>
<keyword evidence="8" id="KW-0472">Membrane</keyword>
<dbReference type="SUPFAM" id="SSF47384">
    <property type="entry name" value="Homodimeric domain of signal transducing histidine kinase"/>
    <property type="match status" value="1"/>
</dbReference>
<dbReference type="PROSITE" id="PS50109">
    <property type="entry name" value="HIS_KIN"/>
    <property type="match status" value="1"/>
</dbReference>
<keyword evidence="8" id="KW-0812">Transmembrane</keyword>
<keyword evidence="8" id="KW-1133">Transmembrane helix</keyword>
<evidence type="ECO:0000256" key="7">
    <source>
        <dbReference type="SAM" id="Coils"/>
    </source>
</evidence>
<evidence type="ECO:0000256" key="4">
    <source>
        <dbReference type="ARBA" id="ARBA00022679"/>
    </source>
</evidence>
<dbReference type="EC" id="2.7.13.3" evidence="2"/>
<organism evidence="10 11">
    <name type="scientific">Flavobacterium erciyesense</name>
    <dbReference type="NCBI Taxonomy" id="2825842"/>
    <lineage>
        <taxon>Bacteria</taxon>
        <taxon>Pseudomonadati</taxon>
        <taxon>Bacteroidota</taxon>
        <taxon>Flavobacteriia</taxon>
        <taxon>Flavobacteriales</taxon>
        <taxon>Flavobacteriaceae</taxon>
        <taxon>Flavobacterium</taxon>
    </lineage>
</organism>
<dbReference type="Gene3D" id="1.10.287.130">
    <property type="match status" value="1"/>
</dbReference>
<keyword evidence="7" id="KW-0175">Coiled coil</keyword>
<dbReference type="Pfam" id="PF02518">
    <property type="entry name" value="HATPase_c"/>
    <property type="match status" value="1"/>
</dbReference>
<evidence type="ECO:0000256" key="5">
    <source>
        <dbReference type="ARBA" id="ARBA00022777"/>
    </source>
</evidence>
<dbReference type="SMART" id="SM00387">
    <property type="entry name" value="HATPase_c"/>
    <property type="match status" value="1"/>
</dbReference>
<dbReference type="Pfam" id="PF00512">
    <property type="entry name" value="HisKA"/>
    <property type="match status" value="1"/>
</dbReference>
<dbReference type="PRINTS" id="PR00344">
    <property type="entry name" value="BCTRLSENSOR"/>
</dbReference>
<reference evidence="10 11" key="1">
    <citation type="submission" date="2021-04" db="EMBL/GenBank/DDBJ databases">
        <title>Description of novel Flavobacterium sp. F-328.</title>
        <authorList>
            <person name="Saticioglu I.B."/>
        </authorList>
    </citation>
    <scope>NUCLEOTIDE SEQUENCE [LARGE SCALE GENOMIC DNA]</scope>
    <source>
        <strain evidence="10 11">F-328</strain>
    </source>
</reference>
<evidence type="ECO:0000256" key="2">
    <source>
        <dbReference type="ARBA" id="ARBA00012438"/>
    </source>
</evidence>
<dbReference type="InterPro" id="IPR036097">
    <property type="entry name" value="HisK_dim/P_sf"/>
</dbReference>
<gene>
    <name evidence="10" type="ORF">KBJ98_14290</name>
</gene>
<evidence type="ECO:0000256" key="1">
    <source>
        <dbReference type="ARBA" id="ARBA00000085"/>
    </source>
</evidence>
<dbReference type="InterPro" id="IPR004358">
    <property type="entry name" value="Sig_transdc_His_kin-like_C"/>
</dbReference>
<dbReference type="EMBL" id="JAGPXB010000018">
    <property type="protein sequence ID" value="MBQ0909879.1"/>
    <property type="molecule type" value="Genomic_DNA"/>
</dbReference>
<dbReference type="PROSITE" id="PS51257">
    <property type="entry name" value="PROKAR_LIPOPROTEIN"/>
    <property type="match status" value="1"/>
</dbReference>
<feature type="transmembrane region" description="Helical" evidence="8">
    <location>
        <begin position="208"/>
        <end position="228"/>
    </location>
</feature>
<evidence type="ECO:0000259" key="9">
    <source>
        <dbReference type="PROSITE" id="PS50109"/>
    </source>
</evidence>
<keyword evidence="5 10" id="KW-0418">Kinase</keyword>
<evidence type="ECO:0000256" key="3">
    <source>
        <dbReference type="ARBA" id="ARBA00022553"/>
    </source>
</evidence>
<feature type="domain" description="Histidine kinase" evidence="9">
    <location>
        <begin position="262"/>
        <end position="473"/>
    </location>
</feature>
<dbReference type="PANTHER" id="PTHR43711:SF26">
    <property type="entry name" value="SENSOR HISTIDINE KINASE RCSC"/>
    <property type="match status" value="1"/>
</dbReference>
<dbReference type="GO" id="GO:0016301">
    <property type="term" value="F:kinase activity"/>
    <property type="evidence" value="ECO:0007669"/>
    <property type="project" value="UniProtKB-KW"/>
</dbReference>
<sequence length="477" mass="54696">MLKKKNDTTTQFHTVFIPLAIVVLSCSLLILVNLLTIKILYSSRAYVNGESHYSKAQKESTRHLTTYLFTKEKKHWLAYNTEIKVPMGDRAARIALLNNRSTTEVKKGLSAGRNDKEDLDTMIWLFENFKNVPFFNKAIIKWGEADASIEKLVVLANEIHQKITKNQINLAEKQIILSQINSIATKISISQSQFSDTLGDGTRTIKNYLLIINIVLTLIIIGSVSTYYNILLNKLKRLTKETRQKNKKLIIANKELDKFVYSASHDLRAPISSLQGLIEVMKLEDDITECKKYLSLMHESLDKQDKYIRDIIDYSRNTRKQTNITEVNLSTLINEAISQHQFAKDSDKIKITTDLEVEKMKSDELKLKIIINNFLSNALKYADPKKDNQFFSIKSYRNENCCYIEFKDNGIGIELEYQDKIFEMFFVTNNNNNGTGLGLYIVKEAVENLQGKITVLSQVNIGTTFTVIIPEQYEAKL</sequence>
<keyword evidence="11" id="KW-1185">Reference proteome</keyword>
<dbReference type="PANTHER" id="PTHR43711">
    <property type="entry name" value="TWO-COMPONENT HISTIDINE KINASE"/>
    <property type="match status" value="1"/>
</dbReference>
<name>A0ABS5D768_9FLAO</name>
<dbReference type="InterPro" id="IPR003594">
    <property type="entry name" value="HATPase_dom"/>
</dbReference>
<keyword evidence="4" id="KW-0808">Transferase</keyword>
<feature type="transmembrane region" description="Helical" evidence="8">
    <location>
        <begin position="12"/>
        <end position="35"/>
    </location>
</feature>
<dbReference type="InterPro" id="IPR036890">
    <property type="entry name" value="HATPase_C_sf"/>
</dbReference>
<dbReference type="InterPro" id="IPR005467">
    <property type="entry name" value="His_kinase_dom"/>
</dbReference>
<dbReference type="RefSeq" id="WP_210791653.1">
    <property type="nucleotide sequence ID" value="NZ_JAGPXB010000018.1"/>
</dbReference>
<dbReference type="Gene3D" id="3.30.565.10">
    <property type="entry name" value="Histidine kinase-like ATPase, C-terminal domain"/>
    <property type="match status" value="1"/>
</dbReference>
<dbReference type="Proteomes" id="UP000679008">
    <property type="component" value="Unassembled WGS sequence"/>
</dbReference>
<dbReference type="InterPro" id="IPR003661">
    <property type="entry name" value="HisK_dim/P_dom"/>
</dbReference>
<accession>A0ABS5D768</accession>
<comment type="catalytic activity">
    <reaction evidence="1">
        <text>ATP + protein L-histidine = ADP + protein N-phospho-L-histidine.</text>
        <dbReference type="EC" id="2.7.13.3"/>
    </reaction>
</comment>
<evidence type="ECO:0000256" key="6">
    <source>
        <dbReference type="ARBA" id="ARBA00023012"/>
    </source>
</evidence>
<evidence type="ECO:0000256" key="8">
    <source>
        <dbReference type="SAM" id="Phobius"/>
    </source>
</evidence>
<dbReference type="CDD" id="cd00082">
    <property type="entry name" value="HisKA"/>
    <property type="match status" value="1"/>
</dbReference>
<dbReference type="CDD" id="cd00075">
    <property type="entry name" value="HATPase"/>
    <property type="match status" value="1"/>
</dbReference>
<keyword evidence="6" id="KW-0902">Two-component regulatory system</keyword>
<evidence type="ECO:0000313" key="11">
    <source>
        <dbReference type="Proteomes" id="UP000679008"/>
    </source>
</evidence>
<protein>
    <recommendedName>
        <fullName evidence="2">histidine kinase</fullName>
        <ecNumber evidence="2">2.7.13.3</ecNumber>
    </recommendedName>
</protein>
<feature type="coiled-coil region" evidence="7">
    <location>
        <begin position="228"/>
        <end position="255"/>
    </location>
</feature>
<keyword evidence="3" id="KW-0597">Phosphoprotein</keyword>